<name>A0AAJ0HK49_9PEZI</name>
<dbReference type="Gene3D" id="2.170.16.10">
    <property type="entry name" value="Hedgehog/Intein (Hint) domain"/>
    <property type="match status" value="1"/>
</dbReference>
<sequence>MAIDVDKFLADVSNVSALSIDEYSSRLRAAILATPRMGKVSSFFQLSDGDKKYGQNDCTFGGVDCKDMVTRLGIATASVVLSKLGDARGFNGLADGAEAAKVRDATMQELMPWLFLDHINRALAQGSVKLSLADIRKDDALVLDFKKTLSSAAFNPITGREDHHYAETLLFIYEFFEAGADMKIPTDPSQLKSKEVLAHWSATHPDNSYKTDVKLLKKFAGLLGRSSATVFNPTRLASAEISSYLQQLQIAGLLFKLDISDTMKQSAEAVLNGTFFDAEYNKAYQVQGHTLLNSWQEQIDDATPSNFWRVGWTSATSDHKYDAMTAADWYGDKVFQWVNENSDYNFIKKDHIVAKVELYGGTRINPHTGDPIPTCFAPGTQIMTFNFGTTAIEELREGTQVLTRADPQQWGICSSETVKLPCPERLFGINGEGAFFTAGHPFFTTTGLRAIDPEAARRENPWIEVGTLKIGHQLLRVRQDDTSSYETVEIRTIEALKSEHQFVYGVHLREGLRSYHANGYLVALNYPEITVASVAQALQSFPPQQRLGLLAGLRELAPLLQRFGGSTVLELLEREAKMPAARYGGKPHHLSHHVVLARDVNMSYIASDRDSRERLAQVELHTGVLLIDGEHCERVAFEKNSVVWSRRVGGSDLWEHAWCTFSGHGIGGQGRMFRSDNLEPTKEEVAKNIRRFLLIPGVLKPEVVPDESVAEESIAVAEDMSESRPAMRMAMAAPPMVTFSRGVASMVPDQMLAANSTDSTTTEEVLQFTLQYDANEFKASADETSFNPTIPLGTTSCGIEDGGAVYSTLVVDSYAQIRNAIMAHAKASLKDPSSQALFDEMPQFFDVCQTSDWKNRTVFEFESNHASRILQSSDQYQQWITSHAAGAAINWKEIPLRDLTFTNLGMDASFKLPLLFTRMRLWLNASATKVNGVVAEYNPVLPDSSGTPHWVSGTIDNIERPALAAVMASVPAPQNTVMADTQLFAIHSAPHSLSMELAANTFADEEEAATALKAIPYNQSDINAAVQRKIANIMSYHLDDSVRETFFGTKNKPDVPVEYGPGLDNTPTRTWLRDTYAPAYICMVLSQQESLVAEDKRFSKDQKKRIKYFWNGQGKDCLAQSQIFHALERSVTRHEIRAHYKDVGDVYKNKEFAIKVSDKILSTSTSPTALGEFGREKTEQGCSRLTRLAASNHGRPRRRQAQRSQAHHRPKTQPKNPRRQRHQLEPPDLQSHGLPRLQGLEQALLGKPQPQPRHHGRRARAPMVPRSHGRVHPPGPRPRPRP</sequence>
<organism evidence="2 3">
    <name type="scientific">Lasiosphaeria hispida</name>
    <dbReference type="NCBI Taxonomy" id="260671"/>
    <lineage>
        <taxon>Eukaryota</taxon>
        <taxon>Fungi</taxon>
        <taxon>Dikarya</taxon>
        <taxon>Ascomycota</taxon>
        <taxon>Pezizomycotina</taxon>
        <taxon>Sordariomycetes</taxon>
        <taxon>Sordariomycetidae</taxon>
        <taxon>Sordariales</taxon>
        <taxon>Lasiosphaeriaceae</taxon>
        <taxon>Lasiosphaeria</taxon>
    </lineage>
</organism>
<reference evidence="2" key="1">
    <citation type="journal article" date="2023" name="Mol. Phylogenet. Evol.">
        <title>Genome-scale phylogeny and comparative genomics of the fungal order Sordariales.</title>
        <authorList>
            <person name="Hensen N."/>
            <person name="Bonometti L."/>
            <person name="Westerberg I."/>
            <person name="Brannstrom I.O."/>
            <person name="Guillou S."/>
            <person name="Cros-Aarteil S."/>
            <person name="Calhoun S."/>
            <person name="Haridas S."/>
            <person name="Kuo A."/>
            <person name="Mondo S."/>
            <person name="Pangilinan J."/>
            <person name="Riley R."/>
            <person name="LaButti K."/>
            <person name="Andreopoulos B."/>
            <person name="Lipzen A."/>
            <person name="Chen C."/>
            <person name="Yan M."/>
            <person name="Daum C."/>
            <person name="Ng V."/>
            <person name="Clum A."/>
            <person name="Steindorff A."/>
            <person name="Ohm R.A."/>
            <person name="Martin F."/>
            <person name="Silar P."/>
            <person name="Natvig D.O."/>
            <person name="Lalanne C."/>
            <person name="Gautier V."/>
            <person name="Ament-Velasquez S.L."/>
            <person name="Kruys A."/>
            <person name="Hutchinson M.I."/>
            <person name="Powell A.J."/>
            <person name="Barry K."/>
            <person name="Miller A.N."/>
            <person name="Grigoriev I.V."/>
            <person name="Debuchy R."/>
            <person name="Gladieux P."/>
            <person name="Hiltunen Thoren M."/>
            <person name="Johannesson H."/>
        </authorList>
    </citation>
    <scope>NUCLEOTIDE SEQUENCE</scope>
    <source>
        <strain evidence="2">CBS 955.72</strain>
    </source>
</reference>
<reference evidence="2" key="2">
    <citation type="submission" date="2023-06" db="EMBL/GenBank/DDBJ databases">
        <authorList>
            <consortium name="Lawrence Berkeley National Laboratory"/>
            <person name="Haridas S."/>
            <person name="Hensen N."/>
            <person name="Bonometti L."/>
            <person name="Westerberg I."/>
            <person name="Brannstrom I.O."/>
            <person name="Guillou S."/>
            <person name="Cros-Aarteil S."/>
            <person name="Calhoun S."/>
            <person name="Kuo A."/>
            <person name="Mondo S."/>
            <person name="Pangilinan J."/>
            <person name="Riley R."/>
            <person name="Labutti K."/>
            <person name="Andreopoulos B."/>
            <person name="Lipzen A."/>
            <person name="Chen C."/>
            <person name="Yanf M."/>
            <person name="Daum C."/>
            <person name="Ng V."/>
            <person name="Clum A."/>
            <person name="Steindorff A."/>
            <person name="Ohm R."/>
            <person name="Martin F."/>
            <person name="Silar P."/>
            <person name="Natvig D."/>
            <person name="Lalanne C."/>
            <person name="Gautier V."/>
            <person name="Ament-Velasquez S.L."/>
            <person name="Kruys A."/>
            <person name="Hutchinson M.I."/>
            <person name="Powell A.J."/>
            <person name="Barry K."/>
            <person name="Miller A.N."/>
            <person name="Grigoriev I.V."/>
            <person name="Debuchy R."/>
            <person name="Gladieux P."/>
            <person name="Thoren M.H."/>
            <person name="Johannesson H."/>
        </authorList>
    </citation>
    <scope>NUCLEOTIDE SEQUENCE</scope>
    <source>
        <strain evidence="2">CBS 955.72</strain>
    </source>
</reference>
<keyword evidence="3" id="KW-1185">Reference proteome</keyword>
<accession>A0AAJ0HK49</accession>
<proteinExistence type="predicted"/>
<dbReference type="SUPFAM" id="SSF51294">
    <property type="entry name" value="Hedgehog/intein (Hint) domain"/>
    <property type="match status" value="1"/>
</dbReference>
<evidence type="ECO:0000256" key="1">
    <source>
        <dbReference type="SAM" id="MobiDB-lite"/>
    </source>
</evidence>
<evidence type="ECO:0000313" key="3">
    <source>
        <dbReference type="Proteomes" id="UP001275084"/>
    </source>
</evidence>
<dbReference type="Proteomes" id="UP001275084">
    <property type="component" value="Unassembled WGS sequence"/>
</dbReference>
<evidence type="ECO:0000313" key="2">
    <source>
        <dbReference type="EMBL" id="KAK3356385.1"/>
    </source>
</evidence>
<gene>
    <name evidence="2" type="ORF">B0T25DRAFT_135214</name>
</gene>
<dbReference type="EMBL" id="JAUIQD010000003">
    <property type="protein sequence ID" value="KAK3356385.1"/>
    <property type="molecule type" value="Genomic_DNA"/>
</dbReference>
<feature type="compositionally biased region" description="Pro residues" evidence="1">
    <location>
        <begin position="1273"/>
        <end position="1282"/>
    </location>
</feature>
<protein>
    <submittedName>
        <fullName evidence="2">Uncharacterized protein</fullName>
    </submittedName>
</protein>
<feature type="compositionally biased region" description="Basic residues" evidence="1">
    <location>
        <begin position="1194"/>
        <end position="1221"/>
    </location>
</feature>
<comment type="caution">
    <text evidence="2">The sequence shown here is derived from an EMBL/GenBank/DDBJ whole genome shotgun (WGS) entry which is preliminary data.</text>
</comment>
<feature type="region of interest" description="Disordered" evidence="1">
    <location>
        <begin position="1187"/>
        <end position="1282"/>
    </location>
</feature>
<dbReference type="InterPro" id="IPR036844">
    <property type="entry name" value="Hint_dom_sf"/>
</dbReference>